<keyword evidence="1" id="KW-0812">Transmembrane</keyword>
<dbReference type="InterPro" id="IPR011709">
    <property type="entry name" value="DEAD-box_helicase_OB_fold"/>
</dbReference>
<dbReference type="AlphaFoldDB" id="A0A3M6UAP1"/>
<reference evidence="3 4" key="1">
    <citation type="journal article" date="2018" name="Sci. Rep.">
        <title>Comparative analysis of the Pocillopora damicornis genome highlights role of immune system in coral evolution.</title>
        <authorList>
            <person name="Cunning R."/>
            <person name="Bay R.A."/>
            <person name="Gillette P."/>
            <person name="Baker A.C."/>
            <person name="Traylor-Knowles N."/>
        </authorList>
    </citation>
    <scope>NUCLEOTIDE SEQUENCE [LARGE SCALE GENOMIC DNA]</scope>
    <source>
        <strain evidence="3">RSMAS</strain>
        <tissue evidence="3">Whole animal</tissue>
    </source>
</reference>
<gene>
    <name evidence="3" type="ORF">pdam_00009665</name>
</gene>
<comment type="caution">
    <text evidence="3">The sequence shown here is derived from an EMBL/GenBank/DDBJ whole genome shotgun (WGS) entry which is preliminary data.</text>
</comment>
<evidence type="ECO:0000259" key="2">
    <source>
        <dbReference type="Pfam" id="PF07717"/>
    </source>
</evidence>
<keyword evidence="4" id="KW-1185">Reference proteome</keyword>
<keyword evidence="1" id="KW-0472">Membrane</keyword>
<organism evidence="3 4">
    <name type="scientific">Pocillopora damicornis</name>
    <name type="common">Cauliflower coral</name>
    <name type="synonym">Millepora damicornis</name>
    <dbReference type="NCBI Taxonomy" id="46731"/>
    <lineage>
        <taxon>Eukaryota</taxon>
        <taxon>Metazoa</taxon>
        <taxon>Cnidaria</taxon>
        <taxon>Anthozoa</taxon>
        <taxon>Hexacorallia</taxon>
        <taxon>Scleractinia</taxon>
        <taxon>Astrocoeniina</taxon>
        <taxon>Pocilloporidae</taxon>
        <taxon>Pocillopora</taxon>
    </lineage>
</organism>
<protein>
    <recommendedName>
        <fullName evidence="2">DEAD-box helicase OB fold domain-containing protein</fullName>
    </recommendedName>
</protein>
<proteinExistence type="predicted"/>
<feature type="transmembrane region" description="Helical" evidence="1">
    <location>
        <begin position="70"/>
        <end position="93"/>
    </location>
</feature>
<evidence type="ECO:0000313" key="4">
    <source>
        <dbReference type="Proteomes" id="UP000275408"/>
    </source>
</evidence>
<accession>A0A3M6UAP1</accession>
<dbReference type="STRING" id="46731.A0A3M6UAP1"/>
<sequence>MNAHIFAPSPAHVRQFFWKIFRKRLMLFLKRQTCTSGLDKEGQCLRNKEKTKKSKIIKNTPSRNECFSVYFNYIMTVLSFSFFLLFYVFSSFFKFLRVSMSLFFSYQKVPFVWVSCYLKVKSSLMASIPCVDHERTFPFFAFLGTRDQFSRLLHDSGLVSSSSSDDTVNYFSGNMELVKAILCAGLFPNAVKVGLALESKGRGGKRRVRVGFRTKSDGRVVLHPSSVNSDEKQFPSQWLVYHDKVKSSQVFIRDSSMVHPVALICFSGKDVSEIHQEHGPSAQQPRVTLVVDGDHWMAFYCTPRLARVLQSIRREINKMMACSLSAAVTDDALFYYHGKLMETVALLLTLPVQKPLSSSPW</sequence>
<dbReference type="OrthoDB" id="5600252at2759"/>
<evidence type="ECO:0000313" key="3">
    <source>
        <dbReference type="EMBL" id="RMX50619.1"/>
    </source>
</evidence>
<evidence type="ECO:0000256" key="1">
    <source>
        <dbReference type="SAM" id="Phobius"/>
    </source>
</evidence>
<name>A0A3M6UAP1_POCDA</name>
<dbReference type="Pfam" id="PF07717">
    <property type="entry name" value="OB_NTP_bind"/>
    <property type="match status" value="1"/>
</dbReference>
<dbReference type="Proteomes" id="UP000275408">
    <property type="component" value="Unassembled WGS sequence"/>
</dbReference>
<feature type="domain" description="DEAD-box helicase OB fold" evidence="2">
    <location>
        <begin position="178"/>
        <end position="269"/>
    </location>
</feature>
<keyword evidence="1" id="KW-1133">Transmembrane helix</keyword>
<dbReference type="EMBL" id="RCHS01001930">
    <property type="protein sequence ID" value="RMX50619.1"/>
    <property type="molecule type" value="Genomic_DNA"/>
</dbReference>